<proteinExistence type="predicted"/>
<reference evidence="2 3" key="1">
    <citation type="submission" date="2024-08" db="EMBL/GenBank/DDBJ databases">
        <authorList>
            <person name="Ishaq N."/>
        </authorList>
    </citation>
    <scope>NUCLEOTIDE SEQUENCE [LARGE SCALE GENOMIC DNA]</scope>
    <source>
        <strain evidence="2 3">JCM 30400</strain>
    </source>
</reference>
<comment type="caution">
    <text evidence="2">The sequence shown here is derived from an EMBL/GenBank/DDBJ whole genome shotgun (WGS) entry which is preliminary data.</text>
</comment>
<evidence type="ECO:0000313" key="3">
    <source>
        <dbReference type="Proteomes" id="UP001569414"/>
    </source>
</evidence>
<feature type="transmembrane region" description="Helical" evidence="1">
    <location>
        <begin position="617"/>
        <end position="634"/>
    </location>
</feature>
<dbReference type="RefSeq" id="WP_371842503.1">
    <property type="nucleotide sequence ID" value="NZ_JBGMEL010000002.1"/>
</dbReference>
<evidence type="ECO:0000313" key="2">
    <source>
        <dbReference type="EMBL" id="MFA0789437.1"/>
    </source>
</evidence>
<dbReference type="Gene3D" id="1.20.1640.10">
    <property type="entry name" value="Multidrug efflux transporter AcrB transmembrane domain"/>
    <property type="match status" value="2"/>
</dbReference>
<protein>
    <submittedName>
        <fullName evidence="2">MMPL family transporter</fullName>
    </submittedName>
</protein>
<dbReference type="PANTHER" id="PTHR33406:SF13">
    <property type="entry name" value="MEMBRANE PROTEIN YDFJ"/>
    <property type="match status" value="1"/>
</dbReference>
<feature type="transmembrane region" description="Helical" evidence="1">
    <location>
        <begin position="298"/>
        <end position="316"/>
    </location>
</feature>
<feature type="transmembrane region" description="Helical" evidence="1">
    <location>
        <begin position="272"/>
        <end position="292"/>
    </location>
</feature>
<keyword evidence="1" id="KW-0812">Transmembrane</keyword>
<organism evidence="2 3">
    <name type="scientific">Microbulbifer echini</name>
    <dbReference type="NCBI Taxonomy" id="1529067"/>
    <lineage>
        <taxon>Bacteria</taxon>
        <taxon>Pseudomonadati</taxon>
        <taxon>Pseudomonadota</taxon>
        <taxon>Gammaproteobacteria</taxon>
        <taxon>Cellvibrionales</taxon>
        <taxon>Microbulbiferaceae</taxon>
        <taxon>Microbulbifer</taxon>
    </lineage>
</organism>
<dbReference type="SUPFAM" id="SSF82866">
    <property type="entry name" value="Multidrug efflux transporter AcrB transmembrane domain"/>
    <property type="match status" value="2"/>
</dbReference>
<feature type="transmembrane region" description="Helical" evidence="1">
    <location>
        <begin position="698"/>
        <end position="719"/>
    </location>
</feature>
<dbReference type="PANTHER" id="PTHR33406">
    <property type="entry name" value="MEMBRANE PROTEIN MJ1562-RELATED"/>
    <property type="match status" value="1"/>
</dbReference>
<feature type="transmembrane region" description="Helical" evidence="1">
    <location>
        <begin position="246"/>
        <end position="265"/>
    </location>
</feature>
<feature type="transmembrane region" description="Helical" evidence="1">
    <location>
        <begin position="725"/>
        <end position="748"/>
    </location>
</feature>
<feature type="transmembrane region" description="Helical" evidence="1">
    <location>
        <begin position="362"/>
        <end position="382"/>
    </location>
</feature>
<dbReference type="Proteomes" id="UP001569414">
    <property type="component" value="Unassembled WGS sequence"/>
</dbReference>
<evidence type="ECO:0000256" key="1">
    <source>
        <dbReference type="SAM" id="Phobius"/>
    </source>
</evidence>
<accession>A0ABV4NIP3</accession>
<dbReference type="EMBL" id="JBGMEL010000002">
    <property type="protein sequence ID" value="MFA0789437.1"/>
    <property type="molecule type" value="Genomic_DNA"/>
</dbReference>
<feature type="transmembrane region" description="Helical" evidence="1">
    <location>
        <begin position="641"/>
        <end position="661"/>
    </location>
</feature>
<keyword evidence="1" id="KW-1133">Transmembrane helix</keyword>
<feature type="transmembrane region" description="Helical" evidence="1">
    <location>
        <begin position="337"/>
        <end position="356"/>
    </location>
</feature>
<keyword evidence="3" id="KW-1185">Reference proteome</keyword>
<gene>
    <name evidence="2" type="ORF">ACCI51_02695</name>
</gene>
<keyword evidence="1" id="KW-0472">Membrane</keyword>
<feature type="transmembrane region" description="Helical" evidence="1">
    <location>
        <begin position="403"/>
        <end position="422"/>
    </location>
</feature>
<name>A0ABV4NIP3_9GAMM</name>
<feature type="transmembrane region" description="Helical" evidence="1">
    <location>
        <begin position="667"/>
        <end position="686"/>
    </location>
</feature>
<sequence>MSLRVTIWFFFVSALMVLTVLRYQPGWLQTDILLLAESGSDSVSSANIQKKVSQQLQSSIIWILVSDKSKEQSLARYTQELANKLSASKALVSVEYRWANSDKYKEEWELLFPLRQQLLSPGDRKLLYHWPEEILQRQLSRLYGPDGAGINLTNDPFSTFSNYFTSDLEVTPQVFDGIPVHTEEKRAFTLLYAVAAPVNLAGNSETSLHSLQQELKLWAKQNGYSLFVAGAPLHTEYAAALAQKEIRLIGSLSVVAICLLCILVFRSLKPLIASSFAIFCGVVSGVSGAIIILGQIHILAFVFGTTVSGLAIDYAFHFICNRLRAGKPKDKDIMPGLLLGLISSCLAFFSLALTPFPLLQQIGVFVGCGLIGAWLTVILLFPQWIRVTPRALSYFTRLPNIDIRYYFILLVGLFLLGATALLKIQFNDDLKLFYQPPEFLEQDEKQLNALIKSRPDSRYFLVFGEDEQQVLTREWHLRSKLINLVERQSISGFQGVTNRVPPKEVQMSDWNLLSNFYAGELARSFYQQLGYSAKEIDQLLASKNQPFYTLKFSDWLSVAGRQYRGLWLGCENNNCYSVVRVYGIKKDISKLELMPGVIYVDTSKRFSKIMAQQRDQLLQLLPLIFIVVFFVTLIKVGIKRAVSIVALPSGAVLGTLAIIILQGAAINLFHVAALLLVFGIGIDYAIFSHTSQKEEQHYTLIAIAMAGLTTLLGFGLLALSATPAIANFGLVLAVGTILTLLLAFLFFCTRGKGY</sequence>
<dbReference type="InterPro" id="IPR050545">
    <property type="entry name" value="Mycobact_MmpL"/>
</dbReference>